<dbReference type="PANTHER" id="PTHR15907">
    <property type="entry name" value="DUF614 FAMILY PROTEIN-RELATED"/>
    <property type="match status" value="1"/>
</dbReference>
<dbReference type="AlphaFoldDB" id="A0A6A6IKH2"/>
<sequence>MTTIQKQEWHHSGASCCSPIGTCCLAWWCPCILFGRTRYRTKNNGNMSGHSCCNGSCAAFCGLMCLGVPFILPWINRGDMRAKYHLKGNGCTDCLCACCCTPCDMVQQEKEVIYRENQPLMQQPGKEHMNYAQQQYAPQQQQYAPQQQQPHFHHG</sequence>
<reference evidence="2" key="1">
    <citation type="journal article" date="2020" name="Stud. Mycol.">
        <title>101 Dothideomycetes genomes: a test case for predicting lifestyles and emergence of pathogens.</title>
        <authorList>
            <person name="Haridas S."/>
            <person name="Albert R."/>
            <person name="Binder M."/>
            <person name="Bloem J."/>
            <person name="Labutti K."/>
            <person name="Salamov A."/>
            <person name="Andreopoulos B."/>
            <person name="Baker S."/>
            <person name="Barry K."/>
            <person name="Bills G."/>
            <person name="Bluhm B."/>
            <person name="Cannon C."/>
            <person name="Castanera R."/>
            <person name="Culley D."/>
            <person name="Daum C."/>
            <person name="Ezra D."/>
            <person name="Gonzalez J."/>
            <person name="Henrissat B."/>
            <person name="Kuo A."/>
            <person name="Liang C."/>
            <person name="Lipzen A."/>
            <person name="Lutzoni F."/>
            <person name="Magnuson J."/>
            <person name="Mondo S."/>
            <person name="Nolan M."/>
            <person name="Ohm R."/>
            <person name="Pangilinan J."/>
            <person name="Park H.-J."/>
            <person name="Ramirez L."/>
            <person name="Alfaro M."/>
            <person name="Sun H."/>
            <person name="Tritt A."/>
            <person name="Yoshinaga Y."/>
            <person name="Zwiers L.-H."/>
            <person name="Turgeon B."/>
            <person name="Goodwin S."/>
            <person name="Spatafora J."/>
            <person name="Crous P."/>
            <person name="Grigoriev I."/>
        </authorList>
    </citation>
    <scope>NUCLEOTIDE SEQUENCE</scope>
    <source>
        <strain evidence="2">CBS 122368</strain>
    </source>
</reference>
<keyword evidence="1" id="KW-1133">Transmembrane helix</keyword>
<protein>
    <submittedName>
        <fullName evidence="2">PLAC8-domain-containing protein</fullName>
    </submittedName>
</protein>
<keyword evidence="3" id="KW-1185">Reference proteome</keyword>
<dbReference type="Pfam" id="PF04749">
    <property type="entry name" value="PLAC8"/>
    <property type="match status" value="1"/>
</dbReference>
<dbReference type="Proteomes" id="UP000800094">
    <property type="component" value="Unassembled WGS sequence"/>
</dbReference>
<dbReference type="RefSeq" id="XP_033685064.1">
    <property type="nucleotide sequence ID" value="XM_033821698.1"/>
</dbReference>
<evidence type="ECO:0000313" key="2">
    <source>
        <dbReference type="EMBL" id="KAF2250060.1"/>
    </source>
</evidence>
<evidence type="ECO:0000256" key="1">
    <source>
        <dbReference type="SAM" id="Phobius"/>
    </source>
</evidence>
<keyword evidence="1" id="KW-0472">Membrane</keyword>
<name>A0A6A6IKH2_9PLEO</name>
<dbReference type="GeneID" id="54575028"/>
<feature type="transmembrane region" description="Helical" evidence="1">
    <location>
        <begin position="12"/>
        <end position="35"/>
    </location>
</feature>
<evidence type="ECO:0000313" key="3">
    <source>
        <dbReference type="Proteomes" id="UP000800094"/>
    </source>
</evidence>
<keyword evidence="1" id="KW-0812">Transmembrane</keyword>
<dbReference type="EMBL" id="ML987194">
    <property type="protein sequence ID" value="KAF2250060.1"/>
    <property type="molecule type" value="Genomic_DNA"/>
</dbReference>
<organism evidence="2 3">
    <name type="scientific">Trematosphaeria pertusa</name>
    <dbReference type="NCBI Taxonomy" id="390896"/>
    <lineage>
        <taxon>Eukaryota</taxon>
        <taxon>Fungi</taxon>
        <taxon>Dikarya</taxon>
        <taxon>Ascomycota</taxon>
        <taxon>Pezizomycotina</taxon>
        <taxon>Dothideomycetes</taxon>
        <taxon>Pleosporomycetidae</taxon>
        <taxon>Pleosporales</taxon>
        <taxon>Massarineae</taxon>
        <taxon>Trematosphaeriaceae</taxon>
        <taxon>Trematosphaeria</taxon>
    </lineage>
</organism>
<feature type="transmembrane region" description="Helical" evidence="1">
    <location>
        <begin position="56"/>
        <end position="75"/>
    </location>
</feature>
<proteinExistence type="predicted"/>
<dbReference type="InterPro" id="IPR006461">
    <property type="entry name" value="PLAC_motif_containing"/>
</dbReference>
<accession>A0A6A6IKH2</accession>
<gene>
    <name evidence="2" type="ORF">BU26DRAFT_295002</name>
</gene>
<dbReference type="OrthoDB" id="1045822at2759"/>
<dbReference type="NCBIfam" id="TIGR01571">
    <property type="entry name" value="A_thal_Cys_rich"/>
    <property type="match status" value="1"/>
</dbReference>